<dbReference type="SUPFAM" id="SSF47576">
    <property type="entry name" value="Calponin-homology domain, CH-domain"/>
    <property type="match status" value="1"/>
</dbReference>
<evidence type="ECO:0000259" key="1">
    <source>
        <dbReference type="PROSITE" id="PS50021"/>
    </source>
</evidence>
<dbReference type="GeneID" id="106809208"/>
<evidence type="ECO:0000313" key="2">
    <source>
        <dbReference type="Proteomes" id="UP000695022"/>
    </source>
</evidence>
<name>A0ABM1E671_PRICU</name>
<proteinExistence type="predicted"/>
<dbReference type="InterPro" id="IPR052111">
    <property type="entry name" value="Spermatogenesis_Ciliary_MAP"/>
</dbReference>
<dbReference type="InterPro" id="IPR001715">
    <property type="entry name" value="CH_dom"/>
</dbReference>
<dbReference type="Pfam" id="PF06294">
    <property type="entry name" value="CH_2"/>
    <property type="match status" value="1"/>
</dbReference>
<dbReference type="PANTHER" id="PTHR12509:SF9">
    <property type="entry name" value="SPERM FLAGELLAR PROTEIN 1 ISOFORM X1"/>
    <property type="match status" value="1"/>
</dbReference>
<organism evidence="2 3">
    <name type="scientific">Priapulus caudatus</name>
    <name type="common">Priapulid worm</name>
    <dbReference type="NCBI Taxonomy" id="37621"/>
    <lineage>
        <taxon>Eukaryota</taxon>
        <taxon>Metazoa</taxon>
        <taxon>Ecdysozoa</taxon>
        <taxon>Scalidophora</taxon>
        <taxon>Priapulida</taxon>
        <taxon>Priapulimorpha</taxon>
        <taxon>Priapulimorphida</taxon>
        <taxon>Priapulidae</taxon>
        <taxon>Priapulus</taxon>
    </lineage>
</organism>
<dbReference type="Gene3D" id="1.10.418.10">
    <property type="entry name" value="Calponin-like domain"/>
    <property type="match status" value="1"/>
</dbReference>
<dbReference type="PANTHER" id="PTHR12509">
    <property type="entry name" value="SPERMATOGENESIS-ASSOCIATED 4-RELATED"/>
    <property type="match status" value="1"/>
</dbReference>
<dbReference type="Proteomes" id="UP000695022">
    <property type="component" value="Unplaced"/>
</dbReference>
<evidence type="ECO:0000313" key="3">
    <source>
        <dbReference type="RefSeq" id="XP_014667692.1"/>
    </source>
</evidence>
<dbReference type="InterPro" id="IPR036872">
    <property type="entry name" value="CH_dom_sf"/>
</dbReference>
<sequence length="260" mass="29915">MSQVVDLDEELLDNLYTWIDKVPLSRVKRNLARDFSDGVLAAEVVKFFFPRLVEIHNYVSANSVNQKVDNWNTLNRKVLSKINFNVTPDVINQIVNCKPSAIECVLSNLRTKIDIALWNNRKKEVNDELPDYLPKQDMCKCSAPLVDEPKVGIDGKIDSQGQGTISYNVQRENSYSKIPPKVITVGKEGQKVQKYVPIILLEEKEQEVLLKDETIQILQAKVRRQEHLIHLKDIRIEDLTNRIEQMRPTKISRGKVVNNK</sequence>
<feature type="domain" description="Calponin-homology (CH)" evidence="1">
    <location>
        <begin position="9"/>
        <end position="114"/>
    </location>
</feature>
<accession>A0ABM1E671</accession>
<dbReference type="RefSeq" id="XP_014667692.1">
    <property type="nucleotide sequence ID" value="XM_014812206.1"/>
</dbReference>
<dbReference type="PROSITE" id="PS50021">
    <property type="entry name" value="CH"/>
    <property type="match status" value="1"/>
</dbReference>
<protein>
    <submittedName>
        <fullName evidence="3">Sperm flagellar protein 1-like</fullName>
    </submittedName>
</protein>
<dbReference type="InterPro" id="IPR010441">
    <property type="entry name" value="CH_2"/>
</dbReference>
<gene>
    <name evidence="3" type="primary">LOC106809208</name>
</gene>
<keyword evidence="2" id="KW-1185">Reference proteome</keyword>
<reference evidence="3" key="1">
    <citation type="submission" date="2025-08" db="UniProtKB">
        <authorList>
            <consortium name="RefSeq"/>
        </authorList>
    </citation>
    <scope>IDENTIFICATION</scope>
</reference>